<dbReference type="EMBL" id="ML145451">
    <property type="protein sequence ID" value="TBU51009.1"/>
    <property type="molecule type" value="Genomic_DNA"/>
</dbReference>
<name>A0A4Q9P8U2_9APHY</name>
<organism evidence="2 3">
    <name type="scientific">Dichomitus squalens</name>
    <dbReference type="NCBI Taxonomy" id="114155"/>
    <lineage>
        <taxon>Eukaryota</taxon>
        <taxon>Fungi</taxon>
        <taxon>Dikarya</taxon>
        <taxon>Basidiomycota</taxon>
        <taxon>Agaricomycotina</taxon>
        <taxon>Agaricomycetes</taxon>
        <taxon>Polyporales</taxon>
        <taxon>Polyporaceae</taxon>
        <taxon>Dichomitus</taxon>
    </lineage>
</organism>
<evidence type="ECO:0000313" key="2">
    <source>
        <dbReference type="EMBL" id="TBU51009.1"/>
    </source>
</evidence>
<reference evidence="2 3" key="1">
    <citation type="submission" date="2019-01" db="EMBL/GenBank/DDBJ databases">
        <title>Draft genome sequences of three monokaryotic isolates of the white-rot basidiomycete fungus Dichomitus squalens.</title>
        <authorList>
            <consortium name="DOE Joint Genome Institute"/>
            <person name="Lopez S.C."/>
            <person name="Andreopoulos B."/>
            <person name="Pangilinan J."/>
            <person name="Lipzen A."/>
            <person name="Riley R."/>
            <person name="Ahrendt S."/>
            <person name="Ng V."/>
            <person name="Barry K."/>
            <person name="Daum C."/>
            <person name="Grigoriev I.V."/>
            <person name="Hilden K.S."/>
            <person name="Makela M.R."/>
            <person name="de Vries R.P."/>
        </authorList>
    </citation>
    <scope>NUCLEOTIDE SEQUENCE [LARGE SCALE GENOMIC DNA]</scope>
    <source>
        <strain evidence="2 3">CBS 464.89</strain>
    </source>
</reference>
<keyword evidence="3" id="KW-1185">Reference proteome</keyword>
<accession>A0A4Q9P8U2</accession>
<protein>
    <submittedName>
        <fullName evidence="2">Uncharacterized protein</fullName>
    </submittedName>
</protein>
<sequence>MRRIDKGYGVSDKSSHLAGLRDLARFLPRQYTPYDNFNSMFITGISIWQLGPMSEADRTKRIKAVRKVKFKDAQYLVYVFEDLIQEHTIFRNYAEKLKDRPQDILAVARFIDYHARAARTSDIRTLKVELPKFFEDVQIAPDWAVPALSPLEFEKRERNCGLYSDCTARLLVNINERERFDRNGTIYRMTKLAETPELKKKRLRKHPETDESYSYPSFLFPATLEYNADDPSYGLFKGAFFRKCVRTLLTGATSASQPPGVPGTGRSTLSKKHNIYCVTSAMIAYVASLVRFLLSDKKDWDGDDADGSGQLLHSALREFLDLEFEAHEDAAEDGLFQPGSEKEELNENVFAHYNRWIFGRAYGDDNVRLRQLQQKNNSLYDDGKAGDDDSTRRGARTIREQALVTHKARLQQMAMRRLEQQDDASTQASQGLSYADDDEEANGQARTEEVPGQESGAQEEGGGPQDEQAQLNTDLETYCSAGPSLSDSLKRLYGFGLLLLVPGTMTASLMSTVEQIMYVVVAVPFVFPNGCFLT</sequence>
<feature type="compositionally biased region" description="Polar residues" evidence="1">
    <location>
        <begin position="423"/>
        <end position="432"/>
    </location>
</feature>
<dbReference type="Proteomes" id="UP000292082">
    <property type="component" value="Unassembled WGS sequence"/>
</dbReference>
<dbReference type="Pfam" id="PF20414">
    <property type="entry name" value="DUF6698"/>
    <property type="match status" value="1"/>
</dbReference>
<proteinExistence type="predicted"/>
<evidence type="ECO:0000313" key="3">
    <source>
        <dbReference type="Proteomes" id="UP000292082"/>
    </source>
</evidence>
<gene>
    <name evidence="2" type="ORF">BD310DRAFT_835612</name>
</gene>
<dbReference type="InterPro" id="IPR046521">
    <property type="entry name" value="DUF6698"/>
</dbReference>
<evidence type="ECO:0000256" key="1">
    <source>
        <dbReference type="SAM" id="MobiDB-lite"/>
    </source>
</evidence>
<dbReference type="AlphaFoldDB" id="A0A4Q9P8U2"/>
<feature type="region of interest" description="Disordered" evidence="1">
    <location>
        <begin position="418"/>
        <end position="468"/>
    </location>
</feature>